<accession>X1D4E4</accession>
<evidence type="ECO:0000313" key="2">
    <source>
        <dbReference type="EMBL" id="GAH15616.1"/>
    </source>
</evidence>
<gene>
    <name evidence="2" type="ORF">S01H4_58546</name>
</gene>
<feature type="non-terminal residue" evidence="2">
    <location>
        <position position="76"/>
    </location>
</feature>
<keyword evidence="1" id="KW-0812">Transmembrane</keyword>
<dbReference type="AlphaFoldDB" id="X1D4E4"/>
<protein>
    <submittedName>
        <fullName evidence="2">Uncharacterized protein</fullName>
    </submittedName>
</protein>
<reference evidence="2" key="1">
    <citation type="journal article" date="2014" name="Front. Microbiol.">
        <title>High frequency of phylogenetically diverse reductive dehalogenase-homologous genes in deep subseafloor sedimentary metagenomes.</title>
        <authorList>
            <person name="Kawai M."/>
            <person name="Futagami T."/>
            <person name="Toyoda A."/>
            <person name="Takaki Y."/>
            <person name="Nishi S."/>
            <person name="Hori S."/>
            <person name="Arai W."/>
            <person name="Tsubouchi T."/>
            <person name="Morono Y."/>
            <person name="Uchiyama I."/>
            <person name="Ito T."/>
            <person name="Fujiyama A."/>
            <person name="Inagaki F."/>
            <person name="Takami H."/>
        </authorList>
    </citation>
    <scope>NUCLEOTIDE SEQUENCE</scope>
    <source>
        <strain evidence="2">Expedition CK06-06</strain>
    </source>
</reference>
<feature type="transmembrane region" description="Helical" evidence="1">
    <location>
        <begin position="46"/>
        <end position="65"/>
    </location>
</feature>
<sequence>MLFVIPYDVDPSSGVNSTVAPDTGFPSRETLPDTLPSGVSDGAEKGLLFGIATAGLWFFFGRVWLADLSQPLWAGF</sequence>
<proteinExistence type="predicted"/>
<name>X1D4E4_9ZZZZ</name>
<dbReference type="EMBL" id="BART01034210">
    <property type="protein sequence ID" value="GAH15616.1"/>
    <property type="molecule type" value="Genomic_DNA"/>
</dbReference>
<keyword evidence="1" id="KW-0472">Membrane</keyword>
<keyword evidence="1" id="KW-1133">Transmembrane helix</keyword>
<organism evidence="2">
    <name type="scientific">marine sediment metagenome</name>
    <dbReference type="NCBI Taxonomy" id="412755"/>
    <lineage>
        <taxon>unclassified sequences</taxon>
        <taxon>metagenomes</taxon>
        <taxon>ecological metagenomes</taxon>
    </lineage>
</organism>
<evidence type="ECO:0000256" key="1">
    <source>
        <dbReference type="SAM" id="Phobius"/>
    </source>
</evidence>
<comment type="caution">
    <text evidence="2">The sequence shown here is derived from an EMBL/GenBank/DDBJ whole genome shotgun (WGS) entry which is preliminary data.</text>
</comment>